<dbReference type="PROSITE" id="PS50112">
    <property type="entry name" value="PAS"/>
    <property type="match status" value="2"/>
</dbReference>
<keyword evidence="2" id="KW-0812">Transmembrane</keyword>
<comment type="subcellular location">
    <subcellularLocation>
        <location evidence="1">Membrane</location>
    </subcellularLocation>
</comment>
<dbReference type="SMART" id="SM01079">
    <property type="entry name" value="CHASE"/>
    <property type="match status" value="1"/>
</dbReference>
<dbReference type="SMART" id="SM00065">
    <property type="entry name" value="GAF"/>
    <property type="match status" value="1"/>
</dbReference>
<gene>
    <name evidence="9" type="ORF">ACFOJE_07240</name>
</gene>
<name>A0ABV7ASU5_9GAMM</name>
<evidence type="ECO:0000259" key="6">
    <source>
        <dbReference type="PROSITE" id="PS50113"/>
    </source>
</evidence>
<organism evidence="9 10">
    <name type="scientific">Azotobacter bryophylli</name>
    <dbReference type="NCBI Taxonomy" id="1986537"/>
    <lineage>
        <taxon>Bacteria</taxon>
        <taxon>Pseudomonadati</taxon>
        <taxon>Pseudomonadota</taxon>
        <taxon>Gammaproteobacteria</taxon>
        <taxon>Pseudomonadales</taxon>
        <taxon>Pseudomonadaceae</taxon>
        <taxon>Azotobacter</taxon>
    </lineage>
</organism>
<evidence type="ECO:0000259" key="7">
    <source>
        <dbReference type="PROSITE" id="PS50839"/>
    </source>
</evidence>
<feature type="domain" description="PAC" evidence="6">
    <location>
        <begin position="424"/>
        <end position="477"/>
    </location>
</feature>
<evidence type="ECO:0000259" key="8">
    <source>
        <dbReference type="PROSITE" id="PS51832"/>
    </source>
</evidence>
<dbReference type="InterPro" id="IPR042240">
    <property type="entry name" value="CHASE_sf"/>
</dbReference>
<dbReference type="Gene3D" id="3.30.450.350">
    <property type="entry name" value="CHASE domain"/>
    <property type="match status" value="1"/>
</dbReference>
<dbReference type="InterPro" id="IPR000700">
    <property type="entry name" value="PAS-assoc_C"/>
</dbReference>
<dbReference type="Pfam" id="PF08447">
    <property type="entry name" value="PAS_3"/>
    <property type="match status" value="1"/>
</dbReference>
<protein>
    <submittedName>
        <fullName evidence="9">CHASE domain-containing protein</fullName>
    </submittedName>
</protein>
<dbReference type="Pfam" id="PF13487">
    <property type="entry name" value="HD_5"/>
    <property type="match status" value="1"/>
</dbReference>
<dbReference type="SUPFAM" id="SSF55781">
    <property type="entry name" value="GAF domain-like"/>
    <property type="match status" value="1"/>
</dbReference>
<evidence type="ECO:0000256" key="3">
    <source>
        <dbReference type="ARBA" id="ARBA00022989"/>
    </source>
</evidence>
<keyword evidence="10" id="KW-1185">Reference proteome</keyword>
<evidence type="ECO:0000256" key="2">
    <source>
        <dbReference type="ARBA" id="ARBA00022692"/>
    </source>
</evidence>
<dbReference type="Pfam" id="PF13426">
    <property type="entry name" value="PAS_9"/>
    <property type="match status" value="1"/>
</dbReference>
<feature type="domain" description="CHASE" evidence="7">
    <location>
        <begin position="123"/>
        <end position="284"/>
    </location>
</feature>
<dbReference type="RefSeq" id="WP_377813883.1">
    <property type="nucleotide sequence ID" value="NZ_JBHRSJ010000012.1"/>
</dbReference>
<dbReference type="Gene3D" id="3.30.450.40">
    <property type="match status" value="1"/>
</dbReference>
<dbReference type="InterPro" id="IPR037522">
    <property type="entry name" value="HD_GYP_dom"/>
</dbReference>
<dbReference type="InterPro" id="IPR000014">
    <property type="entry name" value="PAS"/>
</dbReference>
<dbReference type="SMART" id="SM00471">
    <property type="entry name" value="HDc"/>
    <property type="match status" value="1"/>
</dbReference>
<dbReference type="PROSITE" id="PS50839">
    <property type="entry name" value="CHASE"/>
    <property type="match status" value="1"/>
</dbReference>
<dbReference type="SMART" id="SM00086">
    <property type="entry name" value="PAC"/>
    <property type="match status" value="2"/>
</dbReference>
<dbReference type="InterPro" id="IPR013655">
    <property type="entry name" value="PAS_fold_3"/>
</dbReference>
<evidence type="ECO:0000256" key="4">
    <source>
        <dbReference type="ARBA" id="ARBA00023136"/>
    </source>
</evidence>
<accession>A0ABV7ASU5</accession>
<dbReference type="Pfam" id="PF00989">
    <property type="entry name" value="PAS"/>
    <property type="match status" value="1"/>
</dbReference>
<dbReference type="Proteomes" id="UP001595457">
    <property type="component" value="Unassembled WGS sequence"/>
</dbReference>
<sequence length="1111" mass="125887">MALCAGLLATALIGLKVKEDVEQDAVNGFSYASDQITLKIRDRLAAQELILHGGAGLFATAEEVTRSDWRHYWETLKPELILPGVLGFGFAQLIPPDRLAAHVEQVRREGFPDYDVHPHGEREVYSSIVYLEPFNGRNLRAFGFDMFSEPVRHEAMAHARDTGNAALSGKVELVQETDTGIQPGVLMYVPIYRQGMPTETVDQRQAALIGWSYSPYRMVDLMNGILQDWQQRLGRDIHLAIYDGLNPTGDARLYASQPGATETAPTIFRQQRSIAFNDHHWLLVFERDPAALVVDYSTVWITLAGCLLISILLTRVVWSLLNTRYQAHRLARKLTRDIRQHEQLLRDSEYRWNFALDGSGLGVWDWDVERKSVFYSGRWKEMLGYAEQDIGDAPNEWEKRIHPDDRARTLARLQSCVDGRAPKYESEYRLRHKDGHYVWVHDRGMVITRREDGRALRMIGTHSDITERMQSVLRIQQLARLYAALSECNAAIVHCTSRSALFERICQVVVDSAGMRLAWIGLVEEASGKVMPLSAYGEKSGEFLKNLDVSVREDEPLGQGVVGTAIRENRLVWLEDFREQSCSDPWRERLLRYDLVSAASLPIRRAGKPVGALTFYSAEAGFSDPQMQALFQNMANQIGFALDKLDTEVEARTYQQSVLESGQRLQKVFDAAPVPMQIHSSVDFHISSINLAHRQWLGYPLKDISGQACWFEQVYESEAEREKFKTLFNRAMEKARLGLTVSLSERTLRCKDGSLRVAVATMTMVGEDIILAWTDLTEIRRSEQALRDSEQRFRNMVEQSISGMYVRRDDRFIYVNPRFCKMTGWSAEELLEQPIMKFTTDDADNRAQIVEAWTRVEAGERNVAYHVPLRRKNGEIIELGLNATTITWDDGLPAAIVMVQDITERRRAEEQIAAYVKQLEGSMHGTLRAVSNMVELRDPYTAGHERRVGLIASAIAREMGWSAERCDNLEMIGLVHDIGKIAVPSEILTKPGRLTPLEMELMKGHAQAGYEILKDVPFAAPVAEAIWQHHERMDGHGYPRGLKGDEILPEARVLAVADVLESMASHRPYRPALGLEVALKEVEQGKGKLYDPEVVDAVVRLVKEKGYVMPQ</sequence>
<evidence type="ECO:0000259" key="5">
    <source>
        <dbReference type="PROSITE" id="PS50112"/>
    </source>
</evidence>
<evidence type="ECO:0000256" key="1">
    <source>
        <dbReference type="ARBA" id="ARBA00004370"/>
    </source>
</evidence>
<dbReference type="InterPro" id="IPR006189">
    <property type="entry name" value="CHASE_dom"/>
</dbReference>
<dbReference type="PANTHER" id="PTHR43155:SF2">
    <property type="entry name" value="CYCLIC DI-GMP PHOSPHODIESTERASE PA4108"/>
    <property type="match status" value="1"/>
</dbReference>
<dbReference type="PANTHER" id="PTHR43155">
    <property type="entry name" value="CYCLIC DI-GMP PHOSPHODIESTERASE PA4108-RELATED"/>
    <property type="match status" value="1"/>
</dbReference>
<dbReference type="InterPro" id="IPR003018">
    <property type="entry name" value="GAF"/>
</dbReference>
<feature type="domain" description="PAS" evidence="5">
    <location>
        <begin position="789"/>
        <end position="836"/>
    </location>
</feature>
<dbReference type="InterPro" id="IPR035965">
    <property type="entry name" value="PAS-like_dom_sf"/>
</dbReference>
<evidence type="ECO:0000313" key="9">
    <source>
        <dbReference type="EMBL" id="MFC2972006.1"/>
    </source>
</evidence>
<feature type="domain" description="PAS" evidence="5">
    <location>
        <begin position="348"/>
        <end position="420"/>
    </location>
</feature>
<dbReference type="EMBL" id="JBHRSJ010000012">
    <property type="protein sequence ID" value="MFC2972006.1"/>
    <property type="molecule type" value="Genomic_DNA"/>
</dbReference>
<dbReference type="CDD" id="cd00077">
    <property type="entry name" value="HDc"/>
    <property type="match status" value="1"/>
</dbReference>
<dbReference type="InterPro" id="IPR001610">
    <property type="entry name" value="PAC"/>
</dbReference>
<feature type="domain" description="PAC" evidence="6">
    <location>
        <begin position="863"/>
        <end position="914"/>
    </location>
</feature>
<evidence type="ECO:0000313" key="10">
    <source>
        <dbReference type="Proteomes" id="UP001595457"/>
    </source>
</evidence>
<dbReference type="Pfam" id="PF03924">
    <property type="entry name" value="CHASE"/>
    <property type="match status" value="1"/>
</dbReference>
<feature type="domain" description="HD-GYP" evidence="8">
    <location>
        <begin position="919"/>
        <end position="1111"/>
    </location>
</feature>
<dbReference type="InterPro" id="IPR029016">
    <property type="entry name" value="GAF-like_dom_sf"/>
</dbReference>
<dbReference type="Gene3D" id="3.30.450.20">
    <property type="entry name" value="PAS domain"/>
    <property type="match status" value="3"/>
</dbReference>
<reference evidence="10" key="1">
    <citation type="journal article" date="2019" name="Int. J. Syst. Evol. Microbiol.">
        <title>The Global Catalogue of Microorganisms (GCM) 10K type strain sequencing project: providing services to taxonomists for standard genome sequencing and annotation.</title>
        <authorList>
            <consortium name="The Broad Institute Genomics Platform"/>
            <consortium name="The Broad Institute Genome Sequencing Center for Infectious Disease"/>
            <person name="Wu L."/>
            <person name="Ma J."/>
        </authorList>
    </citation>
    <scope>NUCLEOTIDE SEQUENCE [LARGE SCALE GENOMIC DNA]</scope>
    <source>
        <strain evidence="10">KCTC 62195</strain>
    </source>
</reference>
<dbReference type="InterPro" id="IPR013767">
    <property type="entry name" value="PAS_fold"/>
</dbReference>
<dbReference type="PROSITE" id="PS50113">
    <property type="entry name" value="PAC"/>
    <property type="match status" value="2"/>
</dbReference>
<dbReference type="Gene3D" id="1.10.3210.10">
    <property type="entry name" value="Hypothetical protein af1432"/>
    <property type="match status" value="1"/>
</dbReference>
<dbReference type="NCBIfam" id="TIGR00229">
    <property type="entry name" value="sensory_box"/>
    <property type="match status" value="2"/>
</dbReference>
<keyword evidence="3" id="KW-1133">Transmembrane helix</keyword>
<dbReference type="PROSITE" id="PS51832">
    <property type="entry name" value="HD_GYP"/>
    <property type="match status" value="1"/>
</dbReference>
<dbReference type="SUPFAM" id="SSF55785">
    <property type="entry name" value="PYP-like sensor domain (PAS domain)"/>
    <property type="match status" value="3"/>
</dbReference>
<dbReference type="InterPro" id="IPR003607">
    <property type="entry name" value="HD/PDEase_dom"/>
</dbReference>
<dbReference type="SUPFAM" id="SSF109604">
    <property type="entry name" value="HD-domain/PDEase-like"/>
    <property type="match status" value="1"/>
</dbReference>
<keyword evidence="4" id="KW-0472">Membrane</keyword>
<dbReference type="CDD" id="cd00130">
    <property type="entry name" value="PAS"/>
    <property type="match status" value="2"/>
</dbReference>
<proteinExistence type="predicted"/>
<dbReference type="Pfam" id="PF13185">
    <property type="entry name" value="GAF_2"/>
    <property type="match status" value="1"/>
</dbReference>
<dbReference type="SMART" id="SM00091">
    <property type="entry name" value="PAS"/>
    <property type="match status" value="3"/>
</dbReference>
<comment type="caution">
    <text evidence="9">The sequence shown here is derived from an EMBL/GenBank/DDBJ whole genome shotgun (WGS) entry which is preliminary data.</text>
</comment>